<reference evidence="2" key="1">
    <citation type="submission" date="2023-06" db="EMBL/GenBank/DDBJ databases">
        <title>Conoideocrella luteorostrata (Hypocreales: Clavicipitaceae), a potential biocontrol fungus for elongate hemlock scale in United States Christmas tree production areas.</title>
        <authorList>
            <person name="Barrett H."/>
            <person name="Lovett B."/>
            <person name="Macias A.M."/>
            <person name="Stajich J.E."/>
            <person name="Kasson M.T."/>
        </authorList>
    </citation>
    <scope>NUCLEOTIDE SEQUENCE</scope>
    <source>
        <strain evidence="2">ARSEF 14590</strain>
    </source>
</reference>
<sequence length="290" mass="32041">MTGSTDEKDPPVRIEENQVEATSEAEAVKFSPDEEKALIEESNALKTEANTLYTAKDYENALSKYGDALSTCPNYLHYERAVIQSNMAACHLQTEQWKDAIKEATKALDGLDKFEKTDVEPSISPDSDKQLDAEKEEDEAEEEIISSGAFHAAAAPSRESEIKALRKTKKANIRRIRIKALLRRGRARSEAGGWQNLVGAEEDYKTLSVMVQLSPGDVRTIRSQLIELPPRIKAAQETEMSEMWGKLKTLGDGILKPFGLSTNNFQMVRDEKSGGYSMNFTSGDGSSGPS</sequence>
<dbReference type="AlphaFoldDB" id="A0AAJ0CK29"/>
<dbReference type="PANTHER" id="PTHR46014:SF1">
    <property type="entry name" value="TETRATRICOPEPTIDE REPEAT PROTEIN 1"/>
    <property type="match status" value="1"/>
</dbReference>
<dbReference type="InterPro" id="IPR052769">
    <property type="entry name" value="TPR_domain_protein"/>
</dbReference>
<feature type="compositionally biased region" description="Basic and acidic residues" evidence="1">
    <location>
        <begin position="1"/>
        <end position="16"/>
    </location>
</feature>
<feature type="region of interest" description="Disordered" evidence="1">
    <location>
        <begin position="1"/>
        <end position="26"/>
    </location>
</feature>
<evidence type="ECO:0008006" key="4">
    <source>
        <dbReference type="Google" id="ProtNLM"/>
    </source>
</evidence>
<dbReference type="SUPFAM" id="SSF48452">
    <property type="entry name" value="TPR-like"/>
    <property type="match status" value="1"/>
</dbReference>
<evidence type="ECO:0000313" key="2">
    <source>
        <dbReference type="EMBL" id="KAK2594515.1"/>
    </source>
</evidence>
<keyword evidence="3" id="KW-1185">Reference proteome</keyword>
<organism evidence="2 3">
    <name type="scientific">Conoideocrella luteorostrata</name>
    <dbReference type="NCBI Taxonomy" id="1105319"/>
    <lineage>
        <taxon>Eukaryota</taxon>
        <taxon>Fungi</taxon>
        <taxon>Dikarya</taxon>
        <taxon>Ascomycota</taxon>
        <taxon>Pezizomycotina</taxon>
        <taxon>Sordariomycetes</taxon>
        <taxon>Hypocreomycetidae</taxon>
        <taxon>Hypocreales</taxon>
        <taxon>Clavicipitaceae</taxon>
        <taxon>Conoideocrella</taxon>
    </lineage>
</organism>
<dbReference type="EMBL" id="JASWJB010000166">
    <property type="protein sequence ID" value="KAK2594515.1"/>
    <property type="molecule type" value="Genomic_DNA"/>
</dbReference>
<comment type="caution">
    <text evidence="2">The sequence shown here is derived from an EMBL/GenBank/DDBJ whole genome shotgun (WGS) entry which is preliminary data.</text>
</comment>
<name>A0AAJ0CK29_9HYPO</name>
<dbReference type="Gene3D" id="1.25.40.10">
    <property type="entry name" value="Tetratricopeptide repeat domain"/>
    <property type="match status" value="1"/>
</dbReference>
<dbReference type="PANTHER" id="PTHR46014">
    <property type="entry name" value="TETRATRICOPEPTIDE REPEAT PROTEIN 1"/>
    <property type="match status" value="1"/>
</dbReference>
<dbReference type="InterPro" id="IPR011990">
    <property type="entry name" value="TPR-like_helical_dom_sf"/>
</dbReference>
<evidence type="ECO:0000313" key="3">
    <source>
        <dbReference type="Proteomes" id="UP001251528"/>
    </source>
</evidence>
<accession>A0AAJ0CK29</accession>
<evidence type="ECO:0000256" key="1">
    <source>
        <dbReference type="SAM" id="MobiDB-lite"/>
    </source>
</evidence>
<protein>
    <recommendedName>
        <fullName evidence="4">Tetratricopeptide repeat protein 1</fullName>
    </recommendedName>
</protein>
<dbReference type="Proteomes" id="UP001251528">
    <property type="component" value="Unassembled WGS sequence"/>
</dbReference>
<proteinExistence type="predicted"/>
<gene>
    <name evidence="2" type="ORF">QQS21_007796</name>
</gene>
<feature type="region of interest" description="Disordered" evidence="1">
    <location>
        <begin position="116"/>
        <end position="139"/>
    </location>
</feature>